<dbReference type="OrthoDB" id="9985428at2759"/>
<dbReference type="SUPFAM" id="SSF52949">
    <property type="entry name" value="Macro domain-like"/>
    <property type="match status" value="1"/>
</dbReference>
<keyword evidence="4" id="KW-1185">Reference proteome</keyword>
<dbReference type="InterPro" id="IPR019261">
    <property type="entry name" value="PARG_cat_microbial"/>
</dbReference>
<proteinExistence type="predicted"/>
<evidence type="ECO:0000313" key="4">
    <source>
        <dbReference type="Proteomes" id="UP000703269"/>
    </source>
</evidence>
<evidence type="ECO:0000259" key="2">
    <source>
        <dbReference type="Pfam" id="PF10021"/>
    </source>
</evidence>
<dbReference type="InterPro" id="IPR012664">
    <property type="entry name" value="CHP02452"/>
</dbReference>
<dbReference type="Proteomes" id="UP000703269">
    <property type="component" value="Unassembled WGS sequence"/>
</dbReference>
<sequence length="308" mass="33701">MTSLSRDTSLASVSNKSPKEDLKGIAAETLDALKNGSPHLQQDLTGPVALSEEATRYYAPDSDLAEWQSSASEQSPSSAACKISLCEESTLQGARRIAQEHPGARIGLLNFASATRPGGGFLSGARAQEESIARSSTLFPTLMTDEAQQFYKLHIRDRKGGYYSHAMIYSPDVLLFRGDAGEWLEPLAVDVLTSAAVNAGVVRQRAGERGEDPQHEEEKIARAMEERMGRVLYLLEKQGVRHIVLGSFGTGVFRNNVETVASIWAKLLKEGSRFEKSFDRIVFAIIGRATFEKFEDVSSVELGYIRPG</sequence>
<organism evidence="3 4">
    <name type="scientific">Phanerochaete sordida</name>
    <dbReference type="NCBI Taxonomy" id="48140"/>
    <lineage>
        <taxon>Eukaryota</taxon>
        <taxon>Fungi</taxon>
        <taxon>Dikarya</taxon>
        <taxon>Basidiomycota</taxon>
        <taxon>Agaricomycotina</taxon>
        <taxon>Agaricomycetes</taxon>
        <taxon>Polyporales</taxon>
        <taxon>Phanerochaetaceae</taxon>
        <taxon>Phanerochaete</taxon>
    </lineage>
</organism>
<feature type="region of interest" description="Disordered" evidence="1">
    <location>
        <begin position="1"/>
        <end position="22"/>
    </location>
</feature>
<evidence type="ECO:0000256" key="1">
    <source>
        <dbReference type="SAM" id="MobiDB-lite"/>
    </source>
</evidence>
<dbReference type="InterPro" id="IPR043472">
    <property type="entry name" value="Macro_dom-like"/>
</dbReference>
<dbReference type="AlphaFoldDB" id="A0A9P3GH53"/>
<protein>
    <recommendedName>
        <fullName evidence="2">Microbial-type PARG catalytic domain-containing protein</fullName>
    </recommendedName>
</protein>
<dbReference type="Gene3D" id="3.40.220.10">
    <property type="entry name" value="Leucine Aminopeptidase, subunit E, domain 1"/>
    <property type="match status" value="1"/>
</dbReference>
<feature type="domain" description="Microbial-type PARG catalytic" evidence="2">
    <location>
        <begin position="26"/>
        <end position="177"/>
    </location>
</feature>
<dbReference type="NCBIfam" id="TIGR02452">
    <property type="entry name" value="TIGR02452 family protein"/>
    <property type="match status" value="1"/>
</dbReference>
<gene>
    <name evidence="3" type="ORF">PsYK624_108820</name>
</gene>
<feature type="compositionally biased region" description="Polar residues" evidence="1">
    <location>
        <begin position="1"/>
        <end position="16"/>
    </location>
</feature>
<accession>A0A9P3GH53</accession>
<comment type="caution">
    <text evidence="3">The sequence shown here is derived from an EMBL/GenBank/DDBJ whole genome shotgun (WGS) entry which is preliminary data.</text>
</comment>
<reference evidence="3 4" key="1">
    <citation type="submission" date="2021-08" db="EMBL/GenBank/DDBJ databases">
        <title>Draft Genome Sequence of Phanerochaete sordida strain YK-624.</title>
        <authorList>
            <person name="Mori T."/>
            <person name="Dohra H."/>
            <person name="Suzuki T."/>
            <person name="Kawagishi H."/>
            <person name="Hirai H."/>
        </authorList>
    </citation>
    <scope>NUCLEOTIDE SEQUENCE [LARGE SCALE GENOMIC DNA]</scope>
    <source>
        <strain evidence="3 4">YK-624</strain>
    </source>
</reference>
<dbReference type="PIRSF" id="PIRSF014899">
    <property type="entry name" value="UCP014899"/>
    <property type="match status" value="1"/>
</dbReference>
<dbReference type="PANTHER" id="PTHR35596">
    <property type="entry name" value="DUF2263 DOMAIN-CONTAINING PROTEIN"/>
    <property type="match status" value="1"/>
</dbReference>
<evidence type="ECO:0000313" key="3">
    <source>
        <dbReference type="EMBL" id="GJE94711.1"/>
    </source>
</evidence>
<name>A0A9P3GH53_9APHY</name>
<dbReference type="EMBL" id="BPQB01000042">
    <property type="protein sequence ID" value="GJE94711.1"/>
    <property type="molecule type" value="Genomic_DNA"/>
</dbReference>
<dbReference type="Pfam" id="PF10021">
    <property type="entry name" value="PARG_cat_microb"/>
    <property type="match status" value="1"/>
</dbReference>
<dbReference type="PANTHER" id="PTHR35596:SF1">
    <property type="entry name" value="MICROBIAL-TYPE PARG CATALYTIC DOMAIN-CONTAINING PROTEIN"/>
    <property type="match status" value="1"/>
</dbReference>